<dbReference type="GO" id="GO:0005654">
    <property type="term" value="C:nucleoplasm"/>
    <property type="evidence" value="ECO:0007669"/>
    <property type="project" value="TreeGrafter"/>
</dbReference>
<dbReference type="GO" id="GO:0016020">
    <property type="term" value="C:membrane"/>
    <property type="evidence" value="ECO:0007669"/>
    <property type="project" value="TreeGrafter"/>
</dbReference>
<dbReference type="GO" id="GO:0001730">
    <property type="term" value="F:2'-5'-oligoadenylate synthetase activity"/>
    <property type="evidence" value="ECO:0007669"/>
    <property type="project" value="TreeGrafter"/>
</dbReference>
<organism evidence="1 2">
    <name type="scientific">Edaphochlamys debaryana</name>
    <dbReference type="NCBI Taxonomy" id="47281"/>
    <lineage>
        <taxon>Eukaryota</taxon>
        <taxon>Viridiplantae</taxon>
        <taxon>Chlorophyta</taxon>
        <taxon>core chlorophytes</taxon>
        <taxon>Chlorophyceae</taxon>
        <taxon>CS clade</taxon>
        <taxon>Chlamydomonadales</taxon>
        <taxon>Chlamydomonadales incertae sedis</taxon>
        <taxon>Edaphochlamys</taxon>
    </lineage>
</organism>
<gene>
    <name evidence="1" type="ORF">HYH03_012292</name>
</gene>
<comment type="caution">
    <text evidence="1">The sequence shown here is derived from an EMBL/GenBank/DDBJ whole genome shotgun (WGS) entry which is preliminary data.</text>
</comment>
<dbReference type="OrthoDB" id="543305at2759"/>
<dbReference type="PANTHER" id="PTHR11258">
    <property type="entry name" value="2-5 OLIGOADENYLATE SYNTHETASE"/>
    <property type="match status" value="1"/>
</dbReference>
<name>A0A835XQJ7_9CHLO</name>
<sequence>MPVEVDLLLLPNVVEGRYDWMSRQHEALMVPVPRLVTRALKTWHDGLDVSTVPNCGIGSVALEVLALAAHQQLRWQQKWQGYSRKDSPKVYQARLFQAALSLLVEAVEEGRVVTVDAGTWGSPRSPLDYQHCWAADPVKIIHPIDPTCNLAHQRPDKPTAQWQAVAAEAKELLDTFRTGTLGEVLGRLGPAMQLQRDRERAAWDRRLRLVLTSPDGWGTTAFRR</sequence>
<evidence type="ECO:0000313" key="2">
    <source>
        <dbReference type="Proteomes" id="UP000612055"/>
    </source>
</evidence>
<dbReference type="Proteomes" id="UP000612055">
    <property type="component" value="Unassembled WGS sequence"/>
</dbReference>
<accession>A0A835XQJ7</accession>
<dbReference type="GO" id="GO:0005829">
    <property type="term" value="C:cytosol"/>
    <property type="evidence" value="ECO:0007669"/>
    <property type="project" value="TreeGrafter"/>
</dbReference>
<dbReference type="EMBL" id="JAEHOE010000075">
    <property type="protein sequence ID" value="KAG2489272.1"/>
    <property type="molecule type" value="Genomic_DNA"/>
</dbReference>
<protein>
    <submittedName>
        <fullName evidence="1">Uncharacterized protein</fullName>
    </submittedName>
</protein>
<dbReference type="Gene3D" id="1.10.1410.20">
    <property type="entry name" value="2'-5'-oligoadenylate synthetase 1, domain 2"/>
    <property type="match status" value="1"/>
</dbReference>
<dbReference type="AlphaFoldDB" id="A0A835XQJ7"/>
<reference evidence="1" key="1">
    <citation type="journal article" date="2020" name="bioRxiv">
        <title>Comparative genomics of Chlamydomonas.</title>
        <authorList>
            <person name="Craig R.J."/>
            <person name="Hasan A.R."/>
            <person name="Ness R.W."/>
            <person name="Keightley P.D."/>
        </authorList>
    </citation>
    <scope>NUCLEOTIDE SEQUENCE</scope>
    <source>
        <strain evidence="1">CCAP 11/70</strain>
    </source>
</reference>
<proteinExistence type="predicted"/>
<dbReference type="GO" id="GO:0003725">
    <property type="term" value="F:double-stranded RNA binding"/>
    <property type="evidence" value="ECO:0007669"/>
    <property type="project" value="TreeGrafter"/>
</dbReference>
<evidence type="ECO:0000313" key="1">
    <source>
        <dbReference type="EMBL" id="KAG2489272.1"/>
    </source>
</evidence>
<keyword evidence="2" id="KW-1185">Reference proteome</keyword>
<dbReference type="PANTHER" id="PTHR11258:SF11">
    <property type="entry name" value="C2H2-TYPE DOMAIN-CONTAINING PROTEIN"/>
    <property type="match status" value="1"/>
</dbReference>